<dbReference type="OrthoDB" id="262529at2759"/>
<dbReference type="STRING" id="51028.A0A0N4UZR2"/>
<reference evidence="4" key="1">
    <citation type="submission" date="2017-02" db="UniProtKB">
        <authorList>
            <consortium name="WormBaseParasite"/>
        </authorList>
    </citation>
    <scope>IDENTIFICATION</scope>
</reference>
<evidence type="ECO:0000313" key="3">
    <source>
        <dbReference type="Proteomes" id="UP000274131"/>
    </source>
</evidence>
<dbReference type="GO" id="GO:0036297">
    <property type="term" value="P:interstrand cross-link repair"/>
    <property type="evidence" value="ECO:0007669"/>
    <property type="project" value="TreeGrafter"/>
</dbReference>
<dbReference type="GO" id="GO:0006303">
    <property type="term" value="P:double-strand break repair via nonhomologous end joining"/>
    <property type="evidence" value="ECO:0007669"/>
    <property type="project" value="TreeGrafter"/>
</dbReference>
<evidence type="ECO:0000313" key="4">
    <source>
        <dbReference type="WBParaSite" id="EVEC_0000312501-mRNA-1"/>
    </source>
</evidence>
<dbReference type="InterPro" id="IPR036866">
    <property type="entry name" value="RibonucZ/Hydroxyglut_hydro"/>
</dbReference>
<dbReference type="GO" id="GO:0035312">
    <property type="term" value="F:5'-3' DNA exonuclease activity"/>
    <property type="evidence" value="ECO:0007669"/>
    <property type="project" value="TreeGrafter"/>
</dbReference>
<evidence type="ECO:0000256" key="1">
    <source>
        <dbReference type="SAM" id="Coils"/>
    </source>
</evidence>
<sequence length="489" mass="55895">MPPYVLGGFIAVDNFKKNSRIRYRFLSHANQKCYEEIRSESGLPIYCSPQTAAVLPTLLAEGNENFLLNRSRLRPLRLNVPYHFDEFTVTLLDSNYVPGAVMFIFESSRIPGSPVLYTGYFRADSSFYMKVNTVSLLKKYSFGCVSLDCKYAESEVVEFPERCSTVDRAVECIMSVSKDTLIFIVTLPLLNFDLLEEISKRLNERIRLFRLSKKVADIIYPKNSFGTDETECRIFTVERSVAREMLEEKEETMSEARRDFRILELNVCTHNVSECAAASKGEKVLYCDYAEQSSFNEIRDFLSILRFRKLTPLQNSLTIPLKQKLKRLVFKDKEAGNFVHLSPCFEGCRAEMVAPSVNLTEGFSDFNISFCNEVDRWLRSVPGKSASDEFDMEEFETRVDLETATKEIIKTLNSQNSMCTNLLSSLERPFEKLVDSLGPNLKEEYEDACGRSEGVFEGAGAQFSFELENPKRFSKLLVATYQSLQEPFG</sequence>
<dbReference type="Proteomes" id="UP000274131">
    <property type="component" value="Unassembled WGS sequence"/>
</dbReference>
<dbReference type="PANTHER" id="PTHR23240">
    <property type="entry name" value="DNA CROSS-LINK REPAIR PROTEIN PSO2/SNM1-RELATED"/>
    <property type="match status" value="1"/>
</dbReference>
<dbReference type="Gene3D" id="3.60.15.10">
    <property type="entry name" value="Ribonuclease Z/Hydroxyacylglutathione hydrolase-like"/>
    <property type="match status" value="1"/>
</dbReference>
<dbReference type="WBParaSite" id="EVEC_0000312501-mRNA-1">
    <property type="protein sequence ID" value="EVEC_0000312501-mRNA-1"/>
    <property type="gene ID" value="EVEC_0000312501"/>
</dbReference>
<evidence type="ECO:0000313" key="2">
    <source>
        <dbReference type="EMBL" id="VDD87690.1"/>
    </source>
</evidence>
<dbReference type="Gene3D" id="3.40.50.12650">
    <property type="match status" value="1"/>
</dbReference>
<dbReference type="PANTHER" id="PTHR23240:SF26">
    <property type="entry name" value="5' EXONUCLEASE APOLLO"/>
    <property type="match status" value="1"/>
</dbReference>
<dbReference type="AlphaFoldDB" id="A0A0N4UZR2"/>
<accession>A0A0N4UZR2</accession>
<dbReference type="GO" id="GO:0000723">
    <property type="term" value="P:telomere maintenance"/>
    <property type="evidence" value="ECO:0007669"/>
    <property type="project" value="TreeGrafter"/>
</dbReference>
<dbReference type="SUPFAM" id="SSF56281">
    <property type="entry name" value="Metallo-hydrolase/oxidoreductase"/>
    <property type="match status" value="1"/>
</dbReference>
<keyword evidence="1" id="KW-0175">Coiled coil</keyword>
<reference evidence="2 3" key="2">
    <citation type="submission" date="2018-10" db="EMBL/GenBank/DDBJ databases">
        <authorList>
            <consortium name="Pathogen Informatics"/>
        </authorList>
    </citation>
    <scope>NUCLEOTIDE SEQUENCE [LARGE SCALE GENOMIC DNA]</scope>
</reference>
<proteinExistence type="predicted"/>
<keyword evidence="3" id="KW-1185">Reference proteome</keyword>
<protein>
    <submittedName>
        <fullName evidence="4">DRMBL domain-containing protein</fullName>
    </submittedName>
</protein>
<organism evidence="4">
    <name type="scientific">Enterobius vermicularis</name>
    <name type="common">Human pinworm</name>
    <dbReference type="NCBI Taxonomy" id="51028"/>
    <lineage>
        <taxon>Eukaryota</taxon>
        <taxon>Metazoa</taxon>
        <taxon>Ecdysozoa</taxon>
        <taxon>Nematoda</taxon>
        <taxon>Chromadorea</taxon>
        <taxon>Rhabditida</taxon>
        <taxon>Spirurina</taxon>
        <taxon>Oxyuridomorpha</taxon>
        <taxon>Oxyuroidea</taxon>
        <taxon>Oxyuridae</taxon>
        <taxon>Enterobius</taxon>
    </lineage>
</organism>
<gene>
    <name evidence="2" type="ORF">EVEC_LOCUS2833</name>
</gene>
<dbReference type="EMBL" id="UXUI01007457">
    <property type="protein sequence ID" value="VDD87690.1"/>
    <property type="molecule type" value="Genomic_DNA"/>
</dbReference>
<feature type="coiled-coil region" evidence="1">
    <location>
        <begin position="239"/>
        <end position="266"/>
    </location>
</feature>
<dbReference type="GO" id="GO:0003684">
    <property type="term" value="F:damaged DNA binding"/>
    <property type="evidence" value="ECO:0007669"/>
    <property type="project" value="TreeGrafter"/>
</dbReference>
<name>A0A0N4UZR2_ENTVE</name>